<dbReference type="EMBL" id="JAHHUM010001341">
    <property type="protein sequence ID" value="KAK5612649.1"/>
    <property type="molecule type" value="Genomic_DNA"/>
</dbReference>
<dbReference type="AlphaFoldDB" id="A0AAV9RUB1"/>
<evidence type="ECO:0000313" key="1">
    <source>
        <dbReference type="EMBL" id="KAK5612649.1"/>
    </source>
</evidence>
<organism evidence="1 2">
    <name type="scientific">Crenichthys baileyi</name>
    <name type="common">White River springfish</name>
    <dbReference type="NCBI Taxonomy" id="28760"/>
    <lineage>
        <taxon>Eukaryota</taxon>
        <taxon>Metazoa</taxon>
        <taxon>Chordata</taxon>
        <taxon>Craniata</taxon>
        <taxon>Vertebrata</taxon>
        <taxon>Euteleostomi</taxon>
        <taxon>Actinopterygii</taxon>
        <taxon>Neopterygii</taxon>
        <taxon>Teleostei</taxon>
        <taxon>Neoteleostei</taxon>
        <taxon>Acanthomorphata</taxon>
        <taxon>Ovalentaria</taxon>
        <taxon>Atherinomorphae</taxon>
        <taxon>Cyprinodontiformes</taxon>
        <taxon>Goodeidae</taxon>
        <taxon>Crenichthys</taxon>
    </lineage>
</organism>
<reference evidence="1 2" key="1">
    <citation type="submission" date="2021-06" db="EMBL/GenBank/DDBJ databases">
        <authorList>
            <person name="Palmer J.M."/>
        </authorList>
    </citation>
    <scope>NUCLEOTIDE SEQUENCE [LARGE SCALE GENOMIC DNA]</scope>
    <source>
        <strain evidence="1 2">MEX-2019</strain>
        <tissue evidence="1">Muscle</tissue>
    </source>
</reference>
<accession>A0AAV9RUB1</accession>
<gene>
    <name evidence="1" type="ORF">CRENBAI_009650</name>
</gene>
<name>A0AAV9RUB1_9TELE</name>
<proteinExistence type="predicted"/>
<comment type="caution">
    <text evidence="1">The sequence shown here is derived from an EMBL/GenBank/DDBJ whole genome shotgun (WGS) entry which is preliminary data.</text>
</comment>
<dbReference type="Proteomes" id="UP001311232">
    <property type="component" value="Unassembled WGS sequence"/>
</dbReference>
<evidence type="ECO:0000313" key="2">
    <source>
        <dbReference type="Proteomes" id="UP001311232"/>
    </source>
</evidence>
<protein>
    <submittedName>
        <fullName evidence="1">Uncharacterized protein</fullName>
    </submittedName>
</protein>
<keyword evidence="2" id="KW-1185">Reference proteome</keyword>
<sequence length="152" mass="16750">MIGVTGWNFQRLVDLKLPDVKLPLVFDPTLLSELNKLSAEVTGQFKYPTMHVSNTDTGERVGLQYLEPSCRPVPLDWNKHRSQKIPEPHHSEQTPPCVTATDLPEEVKTEVSAQGDVDGACALSRQMTVQPCPKKVRCPSGTSTAFCTLSTC</sequence>